<feature type="transmembrane region" description="Helical" evidence="5">
    <location>
        <begin position="435"/>
        <end position="457"/>
    </location>
</feature>
<comment type="subcellular location">
    <subcellularLocation>
        <location evidence="1">Membrane</location>
        <topology evidence="1">Multi-pass membrane protein</topology>
    </subcellularLocation>
</comment>
<feature type="transmembrane region" description="Helical" evidence="5">
    <location>
        <begin position="41"/>
        <end position="62"/>
    </location>
</feature>
<evidence type="ECO:0000313" key="6">
    <source>
        <dbReference type="EMBL" id="EPC69612.1"/>
    </source>
</evidence>
<evidence type="ECO:0000256" key="4">
    <source>
        <dbReference type="ARBA" id="ARBA00023136"/>
    </source>
</evidence>
<protein>
    <submittedName>
        <fullName evidence="6">Polysaccharide transporter protein</fullName>
    </submittedName>
</protein>
<feature type="transmembrane region" description="Helical" evidence="5">
    <location>
        <begin position="83"/>
        <end position="104"/>
    </location>
</feature>
<evidence type="ECO:0000313" key="7">
    <source>
        <dbReference type="Proteomes" id="UP000014244"/>
    </source>
</evidence>
<feature type="transmembrane region" description="Helical" evidence="5">
    <location>
        <begin position="110"/>
        <end position="131"/>
    </location>
</feature>
<feature type="transmembrane region" description="Helical" evidence="5">
    <location>
        <begin position="287"/>
        <end position="311"/>
    </location>
</feature>
<evidence type="ECO:0000256" key="1">
    <source>
        <dbReference type="ARBA" id="ARBA00004141"/>
    </source>
</evidence>
<dbReference type="EMBL" id="ANKE01000827">
    <property type="protein sequence ID" value="EPC69612.1"/>
    <property type="molecule type" value="Genomic_DNA"/>
</dbReference>
<sequence>MKLIKNFLWNAGYQVFVLLVPLITIPYISRVLGPEGVGINSYTNSIVQYFILFGSLGINTYGNREVAYKRDSKEVLSRTFWEISLLRFITIGLAVVAYLIFISFTDEYRVYYVIQGIALVGAAFDISWFFMGMENFRVTVLRNAFVKILSLALIFAFVKTSHDIGIYILIIAASQALGFLTLWPYVRHLVSFVPLHKLRLFRHIRPSVTLLIPQIATQIYLQLNKTMLGSFRGVLASGFYDNSDKIIKMVLAIITATGTVLLPHVAYSFAKGDNGAVKRSLVTSMHVILVVAFPMAFGLAAVSHPFTLLFFGNKFEAVGALMAVESAVIVLIGISNAIGTQYLLPTNQLKIYTTSVVIGSIVNIILNVPLILIFGTMGAIVATVLSELTVSVYQIFKVRKQVGLDELFQETWKYLVSSVIMYWIILQISKGFSSSAVSIGIEVLVGIVVYVAVLFVLHPTKLLSTISSFRSSNR</sequence>
<feature type="transmembrane region" description="Helical" evidence="5">
    <location>
        <begin position="164"/>
        <end position="186"/>
    </location>
</feature>
<feature type="transmembrane region" description="Helical" evidence="5">
    <location>
        <begin position="246"/>
        <end position="267"/>
    </location>
</feature>
<dbReference type="PANTHER" id="PTHR43424:SF1">
    <property type="entry name" value="LOCUS PUTATIVE PROTEIN 1-RELATED"/>
    <property type="match status" value="1"/>
</dbReference>
<dbReference type="PANTHER" id="PTHR43424">
    <property type="entry name" value="LOCUS PUTATIVE PROTEIN 1-RELATED"/>
    <property type="match status" value="1"/>
</dbReference>
<name>A0A829H212_LACPA</name>
<accession>A0A829H212</accession>
<dbReference type="GO" id="GO:0016020">
    <property type="term" value="C:membrane"/>
    <property type="evidence" value="ECO:0007669"/>
    <property type="project" value="UniProtKB-SubCell"/>
</dbReference>
<keyword evidence="2 5" id="KW-0812">Transmembrane</keyword>
<comment type="caution">
    <text evidence="6">The sequence shown here is derived from an EMBL/GenBank/DDBJ whole genome shotgun (WGS) entry which is preliminary data.</text>
</comment>
<organism evidence="6 7">
    <name type="scientific">Lacticaseibacillus paracasei subsp. paracasei Lpp41</name>
    <dbReference type="NCBI Taxonomy" id="1256208"/>
    <lineage>
        <taxon>Bacteria</taxon>
        <taxon>Bacillati</taxon>
        <taxon>Bacillota</taxon>
        <taxon>Bacilli</taxon>
        <taxon>Lactobacillales</taxon>
        <taxon>Lactobacillaceae</taxon>
        <taxon>Lacticaseibacillus</taxon>
    </lineage>
</organism>
<dbReference type="Pfam" id="PF01943">
    <property type="entry name" value="Polysacc_synt"/>
    <property type="match status" value="1"/>
</dbReference>
<proteinExistence type="predicted"/>
<evidence type="ECO:0000256" key="2">
    <source>
        <dbReference type="ARBA" id="ARBA00022692"/>
    </source>
</evidence>
<feature type="transmembrane region" description="Helical" evidence="5">
    <location>
        <begin position="317"/>
        <end position="337"/>
    </location>
</feature>
<dbReference type="CDD" id="cd13128">
    <property type="entry name" value="MATE_Wzx_like"/>
    <property type="match status" value="1"/>
</dbReference>
<dbReference type="InterPro" id="IPR002797">
    <property type="entry name" value="Polysacc_synth"/>
</dbReference>
<reference evidence="6 7" key="1">
    <citation type="journal article" date="2013" name="PLoS ONE">
        <title>Lactobacillus paracasei comparative genomics: towards species pan-genome definition and exploitation of diversity.</title>
        <authorList>
            <person name="Smokvina T."/>
            <person name="Wels M."/>
            <person name="Polka J."/>
            <person name="Chervaux C."/>
            <person name="Brisse S."/>
            <person name="Boekhorst J."/>
            <person name="van Hylckama Vlieg J.E."/>
            <person name="Siezen R.J."/>
        </authorList>
    </citation>
    <scope>NUCLEOTIDE SEQUENCE [LARGE SCALE GENOMIC DNA]</scope>
    <source>
        <strain evidence="6 7">Lpp41</strain>
    </source>
</reference>
<dbReference type="Proteomes" id="UP000014244">
    <property type="component" value="Unassembled WGS sequence"/>
</dbReference>
<dbReference type="AlphaFoldDB" id="A0A829H212"/>
<evidence type="ECO:0000256" key="3">
    <source>
        <dbReference type="ARBA" id="ARBA00022989"/>
    </source>
</evidence>
<dbReference type="InterPro" id="IPR052556">
    <property type="entry name" value="PolySynth_Transporter"/>
</dbReference>
<keyword evidence="3 5" id="KW-1133">Transmembrane helix</keyword>
<gene>
    <name evidence="6" type="ORF">Lpp41_17070</name>
</gene>
<evidence type="ECO:0000256" key="5">
    <source>
        <dbReference type="SAM" id="Phobius"/>
    </source>
</evidence>
<keyword evidence="4 5" id="KW-0472">Membrane</keyword>
<feature type="transmembrane region" description="Helical" evidence="5">
    <location>
        <begin position="7"/>
        <end position="29"/>
    </location>
</feature>